<dbReference type="Gene3D" id="1.25.10.10">
    <property type="entry name" value="Leucine-rich Repeat Variant"/>
    <property type="match status" value="1"/>
</dbReference>
<dbReference type="PANTHER" id="PTHR43671:SF85">
    <property type="entry name" value="KINASE, PUTATIVE-RELATED"/>
    <property type="match status" value="1"/>
</dbReference>
<keyword evidence="7" id="KW-1185">Reference proteome</keyword>
<dbReference type="InterPro" id="IPR011009">
    <property type="entry name" value="Kinase-like_dom_sf"/>
</dbReference>
<proteinExistence type="predicted"/>
<keyword evidence="3" id="KW-0418">Kinase</keyword>
<dbReference type="EMBL" id="JAPMOS010000066">
    <property type="protein sequence ID" value="KAJ4456592.1"/>
    <property type="molecule type" value="Genomic_DNA"/>
</dbReference>
<evidence type="ECO:0000313" key="7">
    <source>
        <dbReference type="Proteomes" id="UP001141327"/>
    </source>
</evidence>
<keyword evidence="2" id="KW-0547">Nucleotide-binding</keyword>
<dbReference type="Gene3D" id="1.10.510.10">
    <property type="entry name" value="Transferase(Phosphotransferase) domain 1"/>
    <property type="match status" value="1"/>
</dbReference>
<name>A0ABQ8UDZ7_9EUKA</name>
<dbReference type="PANTHER" id="PTHR43671">
    <property type="entry name" value="SERINE/THREONINE-PROTEIN KINASE NEK"/>
    <property type="match status" value="1"/>
</dbReference>
<dbReference type="InterPro" id="IPR050660">
    <property type="entry name" value="NEK_Ser/Thr_kinase"/>
</dbReference>
<feature type="domain" description="Protein kinase" evidence="5">
    <location>
        <begin position="191"/>
        <end position="456"/>
    </location>
</feature>
<keyword evidence="1" id="KW-0808">Transferase</keyword>
<dbReference type="InterPro" id="IPR011989">
    <property type="entry name" value="ARM-like"/>
</dbReference>
<evidence type="ECO:0000259" key="5">
    <source>
        <dbReference type="PROSITE" id="PS50011"/>
    </source>
</evidence>
<evidence type="ECO:0000256" key="2">
    <source>
        <dbReference type="ARBA" id="ARBA00022741"/>
    </source>
</evidence>
<protein>
    <recommendedName>
        <fullName evidence="5">Protein kinase domain-containing protein</fullName>
    </recommendedName>
</protein>
<keyword evidence="4" id="KW-0067">ATP-binding</keyword>
<dbReference type="InterPro" id="IPR000719">
    <property type="entry name" value="Prot_kinase_dom"/>
</dbReference>
<gene>
    <name evidence="6" type="ORF">PAPYR_8160</name>
</gene>
<accession>A0ABQ8UDZ7</accession>
<dbReference type="Proteomes" id="UP001141327">
    <property type="component" value="Unassembled WGS sequence"/>
</dbReference>
<reference evidence="6" key="1">
    <citation type="journal article" date="2022" name="bioRxiv">
        <title>Genomics of Preaxostyla Flagellates Illuminates Evolutionary Transitions and the Path Towards Mitochondrial Loss.</title>
        <authorList>
            <person name="Novak L.V.F."/>
            <person name="Treitli S.C."/>
            <person name="Pyrih J."/>
            <person name="Halakuc P."/>
            <person name="Pipaliya S.V."/>
            <person name="Vacek V."/>
            <person name="Brzon O."/>
            <person name="Soukal P."/>
            <person name="Eme L."/>
            <person name="Dacks J.B."/>
            <person name="Karnkowska A."/>
            <person name="Elias M."/>
            <person name="Hampl V."/>
        </authorList>
    </citation>
    <scope>NUCLEOTIDE SEQUENCE</scope>
    <source>
        <strain evidence="6">RCP-MX</strain>
    </source>
</reference>
<evidence type="ECO:0000313" key="6">
    <source>
        <dbReference type="EMBL" id="KAJ4456592.1"/>
    </source>
</evidence>
<evidence type="ECO:0000256" key="1">
    <source>
        <dbReference type="ARBA" id="ARBA00022679"/>
    </source>
</evidence>
<evidence type="ECO:0000256" key="3">
    <source>
        <dbReference type="ARBA" id="ARBA00022777"/>
    </source>
</evidence>
<evidence type="ECO:0000256" key="4">
    <source>
        <dbReference type="ARBA" id="ARBA00022840"/>
    </source>
</evidence>
<dbReference type="PROSITE" id="PS50011">
    <property type="entry name" value="PROTEIN_KINASE_DOM"/>
    <property type="match status" value="1"/>
</dbReference>
<comment type="caution">
    <text evidence="6">The sequence shown here is derived from an EMBL/GenBank/DDBJ whole genome shotgun (WGS) entry which is preliminary data.</text>
</comment>
<dbReference type="Pfam" id="PF00069">
    <property type="entry name" value="Pkinase"/>
    <property type="match status" value="1"/>
</dbReference>
<sequence>MFRDVYMIRELARHSFKAALKLGAVRSDVFSPDWAHSKLVEEIATRFDEYPEFQIFPGYLRRELELQSLEHDRDESLDEILAAMRKHQPSATPEELFGLIRCASNLDSFLMNLTTRFRLSTRRGKRLLINFAEVDRMFHRGECRMRLLRSGPEFDAFVSGLGECLSTNDARILIDNARIMLTPDDFIRNAPHLRDKTNDGLLLCIMRALFSHEHHEMDPRGALPMIRSYLLHDKEKISAAQSPKSPVGDSFEAVLEPDGKPCLCLAMPFSEYGDLNRVILRGTTPSERHHIARALLDGLRSLHENPIPPFTEPVLHRDLHPGNVVMRRNQATGELEPLVTDQALTCQFTHEDITIGGPVPGTRPPLVGTPGFRAPELTTTGYTVATDVYAMGCTLWCLFTGNDTTHRTDRPLERDEVARAFHEVPEPARELLVRMCARDPRERPTASALCEALDAVPAPPPEADAAVSLPSGKAELRACLGPTAAARPISGSDLRNWALQLAATRTPVPAATYFARALVALLESQRTVGPPTTLIYCLRVIAELCAPNREGAPAARSALADAPRLVVELLLRQPFDPDIGIPLLRALDNLAFNNPANTTSFLGAQAVAPLLRILESTGSHALSHAFIGALSTLVANNAELQEALWPANIPVSLYNAVSPPVTVLRSITCETSAQMPFLDLLRCCYPEVPLAALNPVLCARLLRIKERAPCTHAQRPDKIRLQWHCTHGHQDTALVFPLDFAALPPPDRVARNRTTRLWDVPLGAPALCFACLMQGRPIEEHRVRPTLLCGECHNTMEATLPEGTTLPNPLPHNQLDATDPDPELVPQSAWPGAPLDMLLTTASPPDHEELREVAAKAKAIELEYRSRFDLRLRIRYLPRATKESLRAAIAARRPTLLVTLTHGDWEHLFLHHPDQPTPLAPRPRPQQLKVGALLACKSGQLGLALKHTGHVPHVLATHDNLEESEAVRFLSTFVTHLAESGLKGPPDGLGPIDRLAEAAREEAHREYPHLCPLMVTPEEWAAFEQPPPPPNHEALGKIMHRTTTS</sequence>
<organism evidence="6 7">
    <name type="scientific">Paratrimastix pyriformis</name>
    <dbReference type="NCBI Taxonomy" id="342808"/>
    <lineage>
        <taxon>Eukaryota</taxon>
        <taxon>Metamonada</taxon>
        <taxon>Preaxostyla</taxon>
        <taxon>Paratrimastigidae</taxon>
        <taxon>Paratrimastix</taxon>
    </lineage>
</organism>
<dbReference type="SUPFAM" id="SSF56112">
    <property type="entry name" value="Protein kinase-like (PK-like)"/>
    <property type="match status" value="1"/>
</dbReference>
<dbReference type="SUPFAM" id="SSF48371">
    <property type="entry name" value="ARM repeat"/>
    <property type="match status" value="1"/>
</dbReference>
<dbReference type="InterPro" id="IPR016024">
    <property type="entry name" value="ARM-type_fold"/>
</dbReference>